<feature type="compositionally biased region" description="Polar residues" evidence="1">
    <location>
        <begin position="418"/>
        <end position="429"/>
    </location>
</feature>
<feature type="compositionally biased region" description="Polar residues" evidence="1">
    <location>
        <begin position="235"/>
        <end position="254"/>
    </location>
</feature>
<evidence type="ECO:0000313" key="3">
    <source>
        <dbReference type="Proteomes" id="UP001642360"/>
    </source>
</evidence>
<feature type="region of interest" description="Disordered" evidence="1">
    <location>
        <begin position="1"/>
        <end position="284"/>
    </location>
</feature>
<feature type="compositionally biased region" description="Polar residues" evidence="1">
    <location>
        <begin position="368"/>
        <end position="403"/>
    </location>
</feature>
<dbReference type="EMBL" id="CAUOFW020000225">
    <property type="protein sequence ID" value="CAK9133863.1"/>
    <property type="molecule type" value="Genomic_DNA"/>
</dbReference>
<feature type="compositionally biased region" description="Low complexity" evidence="1">
    <location>
        <begin position="218"/>
        <end position="234"/>
    </location>
</feature>
<sequence>MEMEDPKTVSKQIGIPNAHPTALRSRFTNPVAEPASRGTITSRQRASSTNVESDRKERRPSSSGGVKSTASRSATPTGRPNLPATLKPSRASTPTSRATVLSSKPTDAPGRSSTPTRATRRSSTPTARPSMPVASKSTSRSATPTSRPSTLSSVPSMLAPPVLSSSVTKASTTTLKNPVPSRGTSPTVKSRPWKSPEMPGFSEDAPPNLKTSMPERPASASRGRAGASNAQSSSTGTFANGRNRRQSCSPSRGQVVNGRAHKTGSSVLARSRGHSNSGDDVNPVLIGTKMVERVVNMRKLAPPKQDGPLDNHKNPVGKSSSSQENLGFGRTLSKTSLDMAIRHMDIRRSISGNLRPLVTKIPASSVYSVGSGTAKSRTASLSDSPLATSSYTSSDPSVNNNSHGLDGSEMEDDLSSEKGPSSPMSQKDQ</sequence>
<comment type="caution">
    <text evidence="2">The sequence shown here is derived from an EMBL/GenBank/DDBJ whole genome shotgun (WGS) entry which is preliminary data.</text>
</comment>
<dbReference type="Proteomes" id="UP001642360">
    <property type="component" value="Unassembled WGS sequence"/>
</dbReference>
<protein>
    <submittedName>
        <fullName evidence="2">Uncharacterized protein</fullName>
    </submittedName>
</protein>
<feature type="compositionally biased region" description="Low complexity" evidence="1">
    <location>
        <begin position="111"/>
        <end position="156"/>
    </location>
</feature>
<gene>
    <name evidence="2" type="ORF">ILEXP_LOCUS791</name>
</gene>
<dbReference type="PANTHER" id="PTHR31949:SF15">
    <property type="entry name" value="ENDOCHITINASE A-LIKE ISOFORM X1"/>
    <property type="match status" value="1"/>
</dbReference>
<keyword evidence="3" id="KW-1185">Reference proteome</keyword>
<dbReference type="AlphaFoldDB" id="A0ABC8QMH3"/>
<feature type="compositionally biased region" description="Polar residues" evidence="1">
    <location>
        <begin position="163"/>
        <end position="188"/>
    </location>
</feature>
<name>A0ABC8QMH3_9AQUA</name>
<reference evidence="2 3" key="1">
    <citation type="submission" date="2024-02" db="EMBL/GenBank/DDBJ databases">
        <authorList>
            <person name="Vignale AGUSTIN F."/>
            <person name="Sosa J E."/>
            <person name="Modenutti C."/>
        </authorList>
    </citation>
    <scope>NUCLEOTIDE SEQUENCE [LARGE SCALE GENOMIC DNA]</scope>
</reference>
<evidence type="ECO:0000256" key="1">
    <source>
        <dbReference type="SAM" id="MobiDB-lite"/>
    </source>
</evidence>
<dbReference type="PANTHER" id="PTHR31949">
    <property type="entry name" value="GASTRIC MUCIN-LIKE PROTEIN"/>
    <property type="match status" value="1"/>
</dbReference>
<feature type="compositionally biased region" description="Polar residues" evidence="1">
    <location>
        <begin position="90"/>
        <end position="105"/>
    </location>
</feature>
<accession>A0ABC8QMH3</accession>
<feature type="compositionally biased region" description="Polar residues" evidence="1">
    <location>
        <begin position="61"/>
        <end position="78"/>
    </location>
</feature>
<feature type="compositionally biased region" description="Polar residues" evidence="1">
    <location>
        <begin position="38"/>
        <end position="51"/>
    </location>
</feature>
<organism evidence="2 3">
    <name type="scientific">Ilex paraguariensis</name>
    <name type="common">yerba mate</name>
    <dbReference type="NCBI Taxonomy" id="185542"/>
    <lineage>
        <taxon>Eukaryota</taxon>
        <taxon>Viridiplantae</taxon>
        <taxon>Streptophyta</taxon>
        <taxon>Embryophyta</taxon>
        <taxon>Tracheophyta</taxon>
        <taxon>Spermatophyta</taxon>
        <taxon>Magnoliopsida</taxon>
        <taxon>eudicotyledons</taxon>
        <taxon>Gunneridae</taxon>
        <taxon>Pentapetalae</taxon>
        <taxon>asterids</taxon>
        <taxon>campanulids</taxon>
        <taxon>Aquifoliales</taxon>
        <taxon>Aquifoliaceae</taxon>
        <taxon>Ilex</taxon>
    </lineage>
</organism>
<proteinExistence type="predicted"/>
<evidence type="ECO:0000313" key="2">
    <source>
        <dbReference type="EMBL" id="CAK9133863.1"/>
    </source>
</evidence>
<feature type="compositionally biased region" description="Polar residues" evidence="1">
    <location>
        <begin position="263"/>
        <end position="279"/>
    </location>
</feature>
<feature type="region of interest" description="Disordered" evidence="1">
    <location>
        <begin position="368"/>
        <end position="429"/>
    </location>
</feature>
<feature type="region of interest" description="Disordered" evidence="1">
    <location>
        <begin position="300"/>
        <end position="330"/>
    </location>
</feature>